<dbReference type="EMBL" id="SNVJ01000042">
    <property type="protein sequence ID" value="MXP66085.1"/>
    <property type="molecule type" value="Genomic_DNA"/>
</dbReference>
<sequence length="113" mass="12111">MAKRPPRPPAPETHALQHLAELAQRAADSGRVRRAVEAMVTDWLMDTPPAEHALIHECIADLHAALAEGVEAAQEQIDDLDRSDAAGQRQAQQSLAALQAARDALAAARLQLA</sequence>
<comment type="caution">
    <text evidence="1">The sequence shown here is derived from an EMBL/GenBank/DDBJ whole genome shotgun (WGS) entry which is preliminary data.</text>
</comment>
<dbReference type="RefSeq" id="WP_160939494.1">
    <property type="nucleotide sequence ID" value="NZ_SNVJ01000042.1"/>
</dbReference>
<dbReference type="AlphaFoldDB" id="A0A845BGF6"/>
<organism evidence="1 2">
    <name type="scientific">Teichococcus coralli</name>
    <dbReference type="NCBI Taxonomy" id="2545983"/>
    <lineage>
        <taxon>Bacteria</taxon>
        <taxon>Pseudomonadati</taxon>
        <taxon>Pseudomonadota</taxon>
        <taxon>Alphaproteobacteria</taxon>
        <taxon>Acetobacterales</taxon>
        <taxon>Roseomonadaceae</taxon>
        <taxon>Roseomonas</taxon>
    </lineage>
</organism>
<evidence type="ECO:0000313" key="1">
    <source>
        <dbReference type="EMBL" id="MXP66085.1"/>
    </source>
</evidence>
<protein>
    <submittedName>
        <fullName evidence="1">Uncharacterized protein</fullName>
    </submittedName>
</protein>
<reference evidence="1 2" key="1">
    <citation type="submission" date="2019-03" db="EMBL/GenBank/DDBJ databases">
        <title>Roseomonas sp. a novel Roseomonas species isolated from Sea whip Gorgonian.</title>
        <authorList>
            <person name="Li F."/>
            <person name="Pan X."/>
            <person name="Huang S."/>
            <person name="Li Z."/>
            <person name="Meng B."/>
        </authorList>
    </citation>
    <scope>NUCLEOTIDE SEQUENCE [LARGE SCALE GENOMIC DNA]</scope>
    <source>
        <strain evidence="1 2">M0104</strain>
    </source>
</reference>
<name>A0A845BGF6_9PROT</name>
<gene>
    <name evidence="1" type="ORF">E0493_22325</name>
</gene>
<dbReference type="OrthoDB" id="9990701at2"/>
<proteinExistence type="predicted"/>
<evidence type="ECO:0000313" key="2">
    <source>
        <dbReference type="Proteomes" id="UP000460715"/>
    </source>
</evidence>
<keyword evidence="2" id="KW-1185">Reference proteome</keyword>
<dbReference type="Proteomes" id="UP000460715">
    <property type="component" value="Unassembled WGS sequence"/>
</dbReference>
<accession>A0A845BGF6</accession>